<dbReference type="GO" id="GO:0051539">
    <property type="term" value="F:4 iron, 4 sulfur cluster binding"/>
    <property type="evidence" value="ECO:0007669"/>
    <property type="project" value="UniProtKB-KW"/>
</dbReference>
<comment type="similarity">
    <text evidence="1">Belongs to the NARF family.</text>
</comment>
<comment type="caution">
    <text evidence="4">The sequence shown here is derived from an EMBL/GenBank/DDBJ whole genome shotgun (WGS) entry which is preliminary data.</text>
</comment>
<dbReference type="Proteomes" id="UP000054524">
    <property type="component" value="Unassembled WGS sequence"/>
</dbReference>
<dbReference type="RefSeq" id="XP_052904712.1">
    <property type="nucleotide sequence ID" value="XM_053048907.1"/>
</dbReference>
<evidence type="ECO:0000256" key="1">
    <source>
        <dbReference type="ARBA" id="ARBA00006596"/>
    </source>
</evidence>
<dbReference type="HOGENOM" id="CLU_760946_0_0_1"/>
<dbReference type="EMBL" id="AKIJ01000003">
    <property type="protein sequence ID" value="KFG26157.1"/>
    <property type="molecule type" value="Genomic_DNA"/>
</dbReference>
<dbReference type="PANTHER" id="PTHR11615">
    <property type="entry name" value="NITRATE, FORMATE, IRON DEHYDROGENASE"/>
    <property type="match status" value="1"/>
</dbReference>
<dbReference type="Gene3D" id="3.40.50.1780">
    <property type="match status" value="1"/>
</dbReference>
<dbReference type="InterPro" id="IPR004108">
    <property type="entry name" value="Fe_hydrogenase_lsu_C"/>
</dbReference>
<gene>
    <name evidence="4" type="ORF">NESG_01273</name>
</gene>
<dbReference type="AlphaFoldDB" id="A0A086J1Y9"/>
<evidence type="ECO:0000259" key="3">
    <source>
        <dbReference type="Pfam" id="PF02906"/>
    </source>
</evidence>
<protein>
    <recommendedName>
        <fullName evidence="3">Iron hydrogenase large subunit C-terminal domain-containing protein</fullName>
    </recommendedName>
</protein>
<evidence type="ECO:0000256" key="2">
    <source>
        <dbReference type="ARBA" id="ARBA00022485"/>
    </source>
</evidence>
<proteinExistence type="inferred from homology"/>
<accession>A0A086J1Y9</accession>
<dbReference type="InterPro" id="IPR050340">
    <property type="entry name" value="Cytosolic_Fe-S_CAF"/>
</dbReference>
<keyword evidence="2" id="KW-0411">Iron-sulfur</keyword>
<evidence type="ECO:0000313" key="4">
    <source>
        <dbReference type="EMBL" id="KFG26157.1"/>
    </source>
</evidence>
<name>A0A086J1Y9_NEMA1</name>
<sequence length="374" mass="42107">MCDRPVTSESITLTDCLSCAGCVSITDESESEYKAAIEMIKNGGVNIIITPQAKMSLFVTHSAKKNKTFREFEYALVKYLAKYKNIVIDSTVGSKLLLQKEIDLVSRSALEGDKSAPIISTICPGTVLYLVNTLGADIKLSNNLSPVELSSKYVNAIYNDNPNVSIVMCKDKRIEAKKNSCIKYAITTKEFYDHFLKEAWEDKNDLEAQNEFKQNNEEYSEFERKYSVARILDGSTSGGVFEGVLAYLLKAENTSDSLEVIKKIPKHIEFLLPKENKKVLQLFGSSRIISFISKVKKNPSVLLEYLYIEMNMCIGGCLFGPSQSSVVNSQLYMEIMQDSLSQEAVQVDPSMIKETRAFGCYKKSKEKRNYLVEW</sequence>
<keyword evidence="2" id="KW-0408">Iron</keyword>
<keyword evidence="5" id="KW-1185">Reference proteome</keyword>
<feature type="domain" description="Iron hydrogenase large subunit C-terminal" evidence="3">
    <location>
        <begin position="49"/>
        <end position="321"/>
    </location>
</feature>
<keyword evidence="2" id="KW-0004">4Fe-4S</keyword>
<dbReference type="Pfam" id="PF02906">
    <property type="entry name" value="Fe_hyd_lg_C"/>
    <property type="match status" value="1"/>
</dbReference>
<dbReference type="Gene3D" id="3.40.950.10">
    <property type="entry name" value="Fe-only Hydrogenase (Larger Subunit), Chain L, domain 3"/>
    <property type="match status" value="1"/>
</dbReference>
<dbReference type="SUPFAM" id="SSF53920">
    <property type="entry name" value="Fe-only hydrogenase"/>
    <property type="match status" value="1"/>
</dbReference>
<reference evidence="4 5" key="1">
    <citation type="journal article" date="2014" name="Genome Announc.">
        <title>Genome Sequence of the Microsporidian Species Nematocida sp1 Strain ERTm6 (ATCC PRA-372).</title>
        <authorList>
            <person name="Bakowski M.A."/>
            <person name="Priest M."/>
            <person name="Young S."/>
            <person name="Cuomo C.A."/>
            <person name="Troemel E.R."/>
        </authorList>
    </citation>
    <scope>NUCLEOTIDE SEQUENCE [LARGE SCALE GENOMIC DNA]</scope>
    <source>
        <strain evidence="4 5">ERTm6</strain>
    </source>
</reference>
<dbReference type="GeneID" id="77676246"/>
<dbReference type="InterPro" id="IPR009016">
    <property type="entry name" value="Fe_hydrogenase"/>
</dbReference>
<organism evidence="4 5">
    <name type="scientific">Nematocida ausubeli (strain ATCC PRA-371 / ERTm2)</name>
    <name type="common">Nematode killer fungus</name>
    <dbReference type="NCBI Taxonomy" id="1913371"/>
    <lineage>
        <taxon>Eukaryota</taxon>
        <taxon>Fungi</taxon>
        <taxon>Fungi incertae sedis</taxon>
        <taxon>Microsporidia</taxon>
        <taxon>Nematocida</taxon>
    </lineage>
</organism>
<keyword evidence="2" id="KW-0479">Metal-binding</keyword>
<evidence type="ECO:0000313" key="5">
    <source>
        <dbReference type="Proteomes" id="UP000054524"/>
    </source>
</evidence>
<dbReference type="Gene3D" id="3.30.70.20">
    <property type="match status" value="1"/>
</dbReference>